<evidence type="ECO:0000313" key="2">
    <source>
        <dbReference type="Proteomes" id="UP001055879"/>
    </source>
</evidence>
<dbReference type="EMBL" id="CM042061">
    <property type="protein sequence ID" value="KAI3672451.1"/>
    <property type="molecule type" value="Genomic_DNA"/>
</dbReference>
<reference evidence="2" key="1">
    <citation type="journal article" date="2022" name="Mol. Ecol. Resour.">
        <title>The genomes of chicory, endive, great burdock and yacon provide insights into Asteraceae palaeo-polyploidization history and plant inulin production.</title>
        <authorList>
            <person name="Fan W."/>
            <person name="Wang S."/>
            <person name="Wang H."/>
            <person name="Wang A."/>
            <person name="Jiang F."/>
            <person name="Liu H."/>
            <person name="Zhao H."/>
            <person name="Xu D."/>
            <person name="Zhang Y."/>
        </authorList>
    </citation>
    <scope>NUCLEOTIDE SEQUENCE [LARGE SCALE GENOMIC DNA]</scope>
    <source>
        <strain evidence="2">cv. Niubang</strain>
    </source>
</reference>
<protein>
    <submittedName>
        <fullName evidence="1">Uncharacterized protein</fullName>
    </submittedName>
</protein>
<dbReference type="Proteomes" id="UP001055879">
    <property type="component" value="Linkage Group LG15"/>
</dbReference>
<keyword evidence="2" id="KW-1185">Reference proteome</keyword>
<reference evidence="1 2" key="2">
    <citation type="journal article" date="2022" name="Mol. Ecol. Resour.">
        <title>The genomes of chicory, endive, great burdock and yacon provide insights into Asteraceae paleo-polyploidization history and plant inulin production.</title>
        <authorList>
            <person name="Fan W."/>
            <person name="Wang S."/>
            <person name="Wang H."/>
            <person name="Wang A."/>
            <person name="Jiang F."/>
            <person name="Liu H."/>
            <person name="Zhao H."/>
            <person name="Xu D."/>
            <person name="Zhang Y."/>
        </authorList>
    </citation>
    <scope>NUCLEOTIDE SEQUENCE [LARGE SCALE GENOMIC DNA]</scope>
    <source>
        <strain evidence="2">cv. Niubang</strain>
    </source>
</reference>
<name>A0ACB8XQK3_ARCLA</name>
<gene>
    <name evidence="1" type="ORF">L6452_38539</name>
</gene>
<sequence>MKPKSISRWNFKEIEKTGPNLLQFDAAKNMKQKSISRWICREIDKTDIDPGFEFVLYIPWPTTHLAISTVSKP</sequence>
<evidence type="ECO:0000313" key="1">
    <source>
        <dbReference type="EMBL" id="KAI3672451.1"/>
    </source>
</evidence>
<organism evidence="1 2">
    <name type="scientific">Arctium lappa</name>
    <name type="common">Greater burdock</name>
    <name type="synonym">Lappa major</name>
    <dbReference type="NCBI Taxonomy" id="4217"/>
    <lineage>
        <taxon>Eukaryota</taxon>
        <taxon>Viridiplantae</taxon>
        <taxon>Streptophyta</taxon>
        <taxon>Embryophyta</taxon>
        <taxon>Tracheophyta</taxon>
        <taxon>Spermatophyta</taxon>
        <taxon>Magnoliopsida</taxon>
        <taxon>eudicotyledons</taxon>
        <taxon>Gunneridae</taxon>
        <taxon>Pentapetalae</taxon>
        <taxon>asterids</taxon>
        <taxon>campanulids</taxon>
        <taxon>Asterales</taxon>
        <taxon>Asteraceae</taxon>
        <taxon>Carduoideae</taxon>
        <taxon>Cardueae</taxon>
        <taxon>Arctiinae</taxon>
        <taxon>Arctium</taxon>
    </lineage>
</organism>
<comment type="caution">
    <text evidence="1">The sequence shown here is derived from an EMBL/GenBank/DDBJ whole genome shotgun (WGS) entry which is preliminary data.</text>
</comment>
<proteinExistence type="predicted"/>
<accession>A0ACB8XQK3</accession>